<evidence type="ECO:0000259" key="22">
    <source>
        <dbReference type="PROSITE" id="PS50110"/>
    </source>
</evidence>
<dbReference type="InterPro" id="IPR036097">
    <property type="entry name" value="HisK_dim/P_sf"/>
</dbReference>
<dbReference type="SMART" id="SM00086">
    <property type="entry name" value="PAC"/>
    <property type="match status" value="2"/>
</dbReference>
<dbReference type="Pfam" id="PF08447">
    <property type="entry name" value="PAS_3"/>
    <property type="match status" value="1"/>
</dbReference>
<evidence type="ECO:0000256" key="15">
    <source>
        <dbReference type="ARBA" id="ARBA00059827"/>
    </source>
</evidence>
<keyword evidence="13" id="KW-0902">Two-component regulatory system</keyword>
<evidence type="ECO:0000256" key="11">
    <source>
        <dbReference type="ARBA" id="ARBA00022840"/>
    </source>
</evidence>
<dbReference type="PRINTS" id="PR00344">
    <property type="entry name" value="BCTRLSENSOR"/>
</dbReference>
<dbReference type="AlphaFoldDB" id="A0A455WI13"/>
<feature type="domain" description="Histidine kinase" evidence="21">
    <location>
        <begin position="543"/>
        <end position="758"/>
    </location>
</feature>
<dbReference type="CDD" id="cd16922">
    <property type="entry name" value="HATPase_EvgS-ArcB-TorS-like"/>
    <property type="match status" value="1"/>
</dbReference>
<dbReference type="InterPro" id="IPR013655">
    <property type="entry name" value="PAS_fold_3"/>
</dbReference>
<dbReference type="EMBL" id="AP019537">
    <property type="protein sequence ID" value="BBJ05863.1"/>
    <property type="molecule type" value="Genomic_DNA"/>
</dbReference>
<evidence type="ECO:0000259" key="24">
    <source>
        <dbReference type="PROSITE" id="PS50113"/>
    </source>
</evidence>
<evidence type="ECO:0000256" key="20">
    <source>
        <dbReference type="PROSITE-ProRule" id="PRU00244"/>
    </source>
</evidence>
<dbReference type="SUPFAM" id="SSF47384">
    <property type="entry name" value="Homodimeric domain of signal transducing histidine kinase"/>
    <property type="match status" value="1"/>
</dbReference>
<dbReference type="FunFam" id="3.30.450.20:FF:000060">
    <property type="entry name" value="Sensor protein FixL"/>
    <property type="match status" value="1"/>
</dbReference>
<dbReference type="CDD" id="cd00130">
    <property type="entry name" value="PAS"/>
    <property type="match status" value="2"/>
</dbReference>
<dbReference type="InterPro" id="IPR036641">
    <property type="entry name" value="HPT_dom_sf"/>
</dbReference>
<feature type="transmembrane region" description="Helical" evidence="20">
    <location>
        <begin position="26"/>
        <end position="47"/>
    </location>
</feature>
<feature type="transmembrane region" description="Helical" evidence="20">
    <location>
        <begin position="59"/>
        <end position="83"/>
    </location>
</feature>
<keyword evidence="11" id="KW-0067">ATP-binding</keyword>
<keyword evidence="5" id="KW-0997">Cell inner membrane</keyword>
<comment type="function">
    <text evidence="15">Putative oxygen sensor; modulates the activity of FixJ, a transcriptional activator of nitrogen fixation fixK gene. FixL probably acts as a kinase that phosphorylates FixJ.</text>
</comment>
<feature type="domain" description="PAS" evidence="23">
    <location>
        <begin position="268"/>
        <end position="338"/>
    </location>
</feature>
<evidence type="ECO:0000256" key="7">
    <source>
        <dbReference type="ARBA" id="ARBA00022679"/>
    </source>
</evidence>
<evidence type="ECO:0000256" key="10">
    <source>
        <dbReference type="ARBA" id="ARBA00022777"/>
    </source>
</evidence>
<comment type="subunit">
    <text evidence="16">At low DSF concentrations, interacts with RpfF.</text>
</comment>
<dbReference type="SMART" id="SM00388">
    <property type="entry name" value="HisKA"/>
    <property type="match status" value="1"/>
</dbReference>
<keyword evidence="10" id="KW-0418">Kinase</keyword>
<sequence length="1098" mass="120591">MLALDHFFILNPATDKLVIGQYDPGLVILSLLIAAGASYMGLTLAAAARRSNTVFMQRLHLFSGSASLGFGIWSMHFIGMLAFEMPTHVHYHPGVTLLSAAPSLLASWVALSLLSRPDITTPRLISGGVVVGAGIGAMHYLGMAAMEIGPALRYDPTLFALSIVVAVLLGTLALWISFGLRQITRMRGYKRRLLAGTVMGFAIAGMHYTAMEAARFIGQPDPDFLSGSNRHTLLALTIAFITVGLSLLAAGVNAVARYRALMRHSQEMTGELRAMFDTAVDGIIKISERGIIQSFNRSAERIFGYNQAEVLGRNVSMLMPEPHRSAHDSYLRQYLRTGKAQIIGSGRDVTARHKAGHIIPVRLSIGESRLGGISSFVGVITDISESKAMEAALRKQGDQLRNLMSNIPGAAFRCRWDDQWSAVFLSDAITSLTGWQPEDFTSGRVSLASLVVDDNSDHNLGIMEEAVRHRQPFTIEYRLRHRDGSQRQIAEIATPIHDEDSGELLIDGILLDISERHHMEMELREAKELAEQAAAAKSAFLANMSHEIRTPMNAIIGFTDLVLDTPLDKSQAKHLRVVKTSARSLLNLLNDILDTAKLDGGHTELEHRDFSLRALCDQIIATQSLNAGRKGLFLNLDYQAPEHFKGDPLRIQQVVLNLVSNAVKFTQSGGVTLRVQQPEAGKVTILIEDTGIGIAADRINTIFEPFTQADASMTRRFGGTGLGTTIARQLVELMGGHIAVTSSPGQGSTFRVNLPLPPGKPVAEEHPSDLEATLPPLRILVADDVPQNLDLLATLLAQRKHTVSTASNGREAFERYCHQAFDLILMDVQMPEMNGHEATQAIRQREATEHRHYTPVIALTASVLEDDRRQALEAGMDGFAIKPIDLPELTREIARVIGTEAVPATNQQENREITVVDHKVVAQLWPDASTHRQAVARFIHSGHNLPRQLHRQTKTNEAAALAHRLRGVAGNLGLKPLATVLGSLESAFSRDQTVADGLWQSLEHRYSEVRQWLETQPTGEIIEPPKVNTPSAEPDIDALAEMIKLLQHGELPDHLLEKLQPMLPHHLATDVSAAMADFEPEKAARLLQTYRKILEKHR</sequence>
<feature type="domain" description="PAC" evidence="24">
    <location>
        <begin position="473"/>
        <end position="525"/>
    </location>
</feature>
<dbReference type="GO" id="GO:0005886">
    <property type="term" value="C:plasma membrane"/>
    <property type="evidence" value="ECO:0007669"/>
    <property type="project" value="UniProtKB-SubCell"/>
</dbReference>
<organism evidence="26">
    <name type="scientific">Marinobacter nauticus</name>
    <name type="common">Marinobacter hydrocarbonoclasticus</name>
    <name type="synonym">Marinobacter aquaeolei</name>
    <dbReference type="NCBI Taxonomy" id="2743"/>
    <lineage>
        <taxon>Bacteria</taxon>
        <taxon>Pseudomonadati</taxon>
        <taxon>Pseudomonadota</taxon>
        <taxon>Gammaproteobacteria</taxon>
        <taxon>Pseudomonadales</taxon>
        <taxon>Marinobacteraceae</taxon>
        <taxon>Marinobacter</taxon>
    </lineage>
</organism>
<evidence type="ECO:0000256" key="4">
    <source>
        <dbReference type="ARBA" id="ARBA00022475"/>
    </source>
</evidence>
<dbReference type="PANTHER" id="PTHR43047">
    <property type="entry name" value="TWO-COMPONENT HISTIDINE PROTEIN KINASE"/>
    <property type="match status" value="1"/>
</dbReference>
<dbReference type="SUPFAM" id="SSF55785">
    <property type="entry name" value="PYP-like sensor domain (PAS domain)"/>
    <property type="match status" value="2"/>
</dbReference>
<evidence type="ECO:0000259" key="21">
    <source>
        <dbReference type="PROSITE" id="PS50109"/>
    </source>
</evidence>
<dbReference type="GO" id="GO:0006355">
    <property type="term" value="P:regulation of DNA-templated transcription"/>
    <property type="evidence" value="ECO:0007669"/>
    <property type="project" value="InterPro"/>
</dbReference>
<dbReference type="SUPFAM" id="SSF55874">
    <property type="entry name" value="ATPase domain of HSP90 chaperone/DNA topoisomerase II/histidine kinase"/>
    <property type="match status" value="1"/>
</dbReference>
<comment type="catalytic activity">
    <reaction evidence="1">
        <text>ATP + protein L-histidine = ADP + protein N-phospho-L-histidine.</text>
        <dbReference type="EC" id="2.7.13.3"/>
    </reaction>
</comment>
<dbReference type="SMART" id="SM00448">
    <property type="entry name" value="REC"/>
    <property type="match status" value="1"/>
</dbReference>
<proteinExistence type="predicted"/>
<dbReference type="InterPro" id="IPR011006">
    <property type="entry name" value="CheY-like_superfamily"/>
</dbReference>
<dbReference type="FunFam" id="1.10.287.130:FF:000002">
    <property type="entry name" value="Two-component osmosensing histidine kinase"/>
    <property type="match status" value="1"/>
</dbReference>
<dbReference type="Gene3D" id="1.20.120.160">
    <property type="entry name" value="HPT domain"/>
    <property type="match status" value="1"/>
</dbReference>
<evidence type="ECO:0000256" key="13">
    <source>
        <dbReference type="ARBA" id="ARBA00023012"/>
    </source>
</evidence>
<keyword evidence="6 19" id="KW-0597">Phosphoprotein</keyword>
<dbReference type="PROSITE" id="PS50109">
    <property type="entry name" value="HIS_KIN"/>
    <property type="match status" value="1"/>
</dbReference>
<dbReference type="Pfam" id="PF00512">
    <property type="entry name" value="HisKA"/>
    <property type="match status" value="1"/>
</dbReference>
<gene>
    <name evidence="26" type="ORF">YBY_37120</name>
</gene>
<dbReference type="SMART" id="SM00387">
    <property type="entry name" value="HATPase_c"/>
    <property type="match status" value="1"/>
</dbReference>
<feature type="modified residue" description="4-aspartylphosphate" evidence="19">
    <location>
        <position position="827"/>
    </location>
</feature>
<keyword evidence="7" id="KW-0808">Transferase</keyword>
<dbReference type="InterPro" id="IPR036890">
    <property type="entry name" value="HATPase_C_sf"/>
</dbReference>
<feature type="domain" description="MHYT" evidence="25">
    <location>
        <begin position="22"/>
        <end position="217"/>
    </location>
</feature>
<evidence type="ECO:0000259" key="25">
    <source>
        <dbReference type="PROSITE" id="PS50924"/>
    </source>
</evidence>
<evidence type="ECO:0000256" key="1">
    <source>
        <dbReference type="ARBA" id="ARBA00000085"/>
    </source>
</evidence>
<evidence type="ECO:0000256" key="8">
    <source>
        <dbReference type="ARBA" id="ARBA00022692"/>
    </source>
</evidence>
<dbReference type="PROSITE" id="PS50110">
    <property type="entry name" value="RESPONSE_REGULATORY"/>
    <property type="match status" value="1"/>
</dbReference>
<dbReference type="SUPFAM" id="SSF52172">
    <property type="entry name" value="CheY-like"/>
    <property type="match status" value="1"/>
</dbReference>
<evidence type="ECO:0000259" key="23">
    <source>
        <dbReference type="PROSITE" id="PS50112"/>
    </source>
</evidence>
<dbReference type="GO" id="GO:0005524">
    <property type="term" value="F:ATP binding"/>
    <property type="evidence" value="ECO:0007669"/>
    <property type="project" value="UniProtKB-KW"/>
</dbReference>
<dbReference type="CDD" id="cd17546">
    <property type="entry name" value="REC_hyHK_CKI1_RcsC-like"/>
    <property type="match status" value="1"/>
</dbReference>
<dbReference type="Pfam" id="PF02518">
    <property type="entry name" value="HATPase_c"/>
    <property type="match status" value="1"/>
</dbReference>
<dbReference type="InterPro" id="IPR005330">
    <property type="entry name" value="MHYT_dom"/>
</dbReference>
<dbReference type="InterPro" id="IPR013767">
    <property type="entry name" value="PAS_fold"/>
</dbReference>
<dbReference type="InterPro" id="IPR008207">
    <property type="entry name" value="Sig_transdc_His_kin_Hpt_dom"/>
</dbReference>
<dbReference type="InterPro" id="IPR004358">
    <property type="entry name" value="Sig_transdc_His_kin-like_C"/>
</dbReference>
<dbReference type="Pfam" id="PF00072">
    <property type="entry name" value="Response_reg"/>
    <property type="match status" value="1"/>
</dbReference>
<dbReference type="SMART" id="SM00091">
    <property type="entry name" value="PAS"/>
    <property type="match status" value="2"/>
</dbReference>
<dbReference type="Gene3D" id="3.30.450.20">
    <property type="entry name" value="PAS domain"/>
    <property type="match status" value="2"/>
</dbReference>
<keyword evidence="9" id="KW-0547">Nucleotide-binding</keyword>
<dbReference type="CDD" id="cd00082">
    <property type="entry name" value="HisKA"/>
    <property type="match status" value="1"/>
</dbReference>
<name>A0A455WI13_MARNT</name>
<dbReference type="SUPFAM" id="SSF47226">
    <property type="entry name" value="Histidine-containing phosphotransfer domain, HPT domain"/>
    <property type="match status" value="1"/>
</dbReference>
<dbReference type="InterPro" id="IPR005467">
    <property type="entry name" value="His_kinase_dom"/>
</dbReference>
<dbReference type="Pfam" id="PF01627">
    <property type="entry name" value="Hpt"/>
    <property type="match status" value="1"/>
</dbReference>
<keyword evidence="4" id="KW-1003">Cell membrane</keyword>
<evidence type="ECO:0000313" key="26">
    <source>
        <dbReference type="EMBL" id="BBJ05863.1"/>
    </source>
</evidence>
<evidence type="ECO:0000256" key="6">
    <source>
        <dbReference type="ARBA" id="ARBA00022553"/>
    </source>
</evidence>
<feature type="domain" description="Response regulatory" evidence="22">
    <location>
        <begin position="778"/>
        <end position="897"/>
    </location>
</feature>
<dbReference type="NCBIfam" id="TIGR00229">
    <property type="entry name" value="sensory_box"/>
    <property type="match status" value="2"/>
</dbReference>
<protein>
    <recommendedName>
        <fullName evidence="18">Sensor protein FixL</fullName>
        <ecNumber evidence="3">2.7.13.3</ecNumber>
    </recommendedName>
    <alternativeName>
        <fullName evidence="17">Sensory/regulatory protein RpfC</fullName>
    </alternativeName>
</protein>
<dbReference type="Gene3D" id="3.40.50.2300">
    <property type="match status" value="1"/>
</dbReference>
<dbReference type="Pfam" id="PF00989">
    <property type="entry name" value="PAS"/>
    <property type="match status" value="1"/>
</dbReference>
<evidence type="ECO:0000256" key="3">
    <source>
        <dbReference type="ARBA" id="ARBA00012438"/>
    </source>
</evidence>
<dbReference type="PROSITE" id="PS50924">
    <property type="entry name" value="MHYT"/>
    <property type="match status" value="1"/>
</dbReference>
<feature type="transmembrane region" description="Helical" evidence="20">
    <location>
        <begin position="126"/>
        <end position="146"/>
    </location>
</feature>
<reference evidence="26" key="1">
    <citation type="submission" date="2019-03" db="EMBL/GenBank/DDBJ databases">
        <title>Whole genome analysis of nitrate-reducing bacteria Marinobacter hydrocarbonoclasticus YB03.</title>
        <authorList>
            <person name="Azam A.H."/>
            <person name="Yuk S.R."/>
            <person name="Kamarisima K."/>
            <person name="Miyanaga K."/>
            <person name="Tanji Y."/>
        </authorList>
    </citation>
    <scope>NUCLEOTIDE SEQUENCE</scope>
    <source>
        <strain evidence="26">YB03</strain>
    </source>
</reference>
<dbReference type="InterPro" id="IPR035965">
    <property type="entry name" value="PAS-like_dom_sf"/>
</dbReference>
<dbReference type="InterPro" id="IPR001789">
    <property type="entry name" value="Sig_transdc_resp-reg_receiver"/>
</dbReference>
<dbReference type="Gene3D" id="1.10.287.130">
    <property type="match status" value="1"/>
</dbReference>
<evidence type="ECO:0000256" key="18">
    <source>
        <dbReference type="ARBA" id="ARBA00070616"/>
    </source>
</evidence>
<keyword evidence="8 20" id="KW-0812">Transmembrane</keyword>
<dbReference type="PROSITE" id="PS50113">
    <property type="entry name" value="PAC"/>
    <property type="match status" value="1"/>
</dbReference>
<evidence type="ECO:0000256" key="12">
    <source>
        <dbReference type="ARBA" id="ARBA00022989"/>
    </source>
</evidence>
<evidence type="ECO:0000256" key="16">
    <source>
        <dbReference type="ARBA" id="ARBA00064003"/>
    </source>
</evidence>
<feature type="transmembrane region" description="Helical" evidence="20">
    <location>
        <begin position="95"/>
        <end position="114"/>
    </location>
</feature>
<dbReference type="Gene3D" id="3.30.565.10">
    <property type="entry name" value="Histidine kinase-like ATPase, C-terminal domain"/>
    <property type="match status" value="1"/>
</dbReference>
<dbReference type="PROSITE" id="PS50112">
    <property type="entry name" value="PAS"/>
    <property type="match status" value="1"/>
</dbReference>
<feature type="transmembrane region" description="Helical" evidence="20">
    <location>
        <begin position="158"/>
        <end position="180"/>
    </location>
</feature>
<evidence type="ECO:0000256" key="17">
    <source>
        <dbReference type="ARBA" id="ARBA00068150"/>
    </source>
</evidence>
<accession>A0A455WI13</accession>
<dbReference type="FunFam" id="3.30.565.10:FF:000010">
    <property type="entry name" value="Sensor histidine kinase RcsC"/>
    <property type="match status" value="1"/>
</dbReference>
<comment type="subcellular location">
    <subcellularLocation>
        <location evidence="2">Cell inner membrane</location>
        <topology evidence="2">Multi-pass membrane protein</topology>
    </subcellularLocation>
</comment>
<dbReference type="InterPro" id="IPR001610">
    <property type="entry name" value="PAC"/>
</dbReference>
<dbReference type="EC" id="2.7.13.3" evidence="3"/>
<dbReference type="Pfam" id="PF03707">
    <property type="entry name" value="MHYT"/>
    <property type="match status" value="3"/>
</dbReference>
<evidence type="ECO:0000256" key="5">
    <source>
        <dbReference type="ARBA" id="ARBA00022519"/>
    </source>
</evidence>
<dbReference type="PANTHER" id="PTHR43047:SF64">
    <property type="entry name" value="HISTIDINE KINASE CONTAINING CHEY-HOMOLOGOUS RECEIVER DOMAIN AND PAS DOMAIN-RELATED"/>
    <property type="match status" value="1"/>
</dbReference>
<keyword evidence="14 20" id="KW-0472">Membrane</keyword>
<dbReference type="InterPro" id="IPR003594">
    <property type="entry name" value="HATPase_dom"/>
</dbReference>
<feature type="transmembrane region" description="Helical" evidence="20">
    <location>
        <begin position="231"/>
        <end position="256"/>
    </location>
</feature>
<dbReference type="InterPro" id="IPR000700">
    <property type="entry name" value="PAS-assoc_C"/>
</dbReference>
<dbReference type="GO" id="GO:0000155">
    <property type="term" value="F:phosphorelay sensor kinase activity"/>
    <property type="evidence" value="ECO:0007669"/>
    <property type="project" value="InterPro"/>
</dbReference>
<evidence type="ECO:0000256" key="19">
    <source>
        <dbReference type="PROSITE-ProRule" id="PRU00169"/>
    </source>
</evidence>
<evidence type="ECO:0000256" key="14">
    <source>
        <dbReference type="ARBA" id="ARBA00023136"/>
    </source>
</evidence>
<dbReference type="InterPro" id="IPR000014">
    <property type="entry name" value="PAS"/>
</dbReference>
<evidence type="ECO:0000256" key="2">
    <source>
        <dbReference type="ARBA" id="ARBA00004429"/>
    </source>
</evidence>
<dbReference type="InterPro" id="IPR003661">
    <property type="entry name" value="HisK_dim/P_dom"/>
</dbReference>
<keyword evidence="12 20" id="KW-1133">Transmembrane helix</keyword>
<evidence type="ECO:0000256" key="9">
    <source>
        <dbReference type="ARBA" id="ARBA00022741"/>
    </source>
</evidence>